<dbReference type="SUPFAM" id="SSF53335">
    <property type="entry name" value="S-adenosyl-L-methionine-dependent methyltransferases"/>
    <property type="match status" value="1"/>
</dbReference>
<dbReference type="NCBIfam" id="TIGR01934">
    <property type="entry name" value="MenG_MenH_UbiE"/>
    <property type="match status" value="1"/>
</dbReference>
<keyword evidence="1 4" id="KW-0489">Methyltransferase</keyword>
<dbReference type="InterPro" id="IPR004033">
    <property type="entry name" value="UbiE/COQ5_MeTrFase"/>
</dbReference>
<accession>A0A852Y3S8</accession>
<comment type="caution">
    <text evidence="6">The sequence shown here is derived from an EMBL/GenBank/DDBJ whole genome shotgun (WGS) entry which is preliminary data.</text>
</comment>
<dbReference type="EC" id="2.1.1.163" evidence="4"/>
<feature type="binding site" evidence="4">
    <location>
        <begin position="102"/>
        <end position="103"/>
    </location>
    <ligand>
        <name>S-adenosyl-L-methionine</name>
        <dbReference type="ChEBI" id="CHEBI:59789"/>
    </ligand>
</feature>
<comment type="function">
    <text evidence="4">Methyltransferase required for the conversion of demethylmenaquinol (DMKH2) to menaquinol (MKH2).</text>
</comment>
<dbReference type="Gene3D" id="3.40.50.150">
    <property type="entry name" value="Vaccinia Virus protein VP39"/>
    <property type="match status" value="1"/>
</dbReference>
<comment type="pathway">
    <text evidence="4">Quinol/quinone metabolism; menaquinone biosynthesis; menaquinol from 1,4-dihydroxy-2-naphthoate: step 2/2.</text>
</comment>
<dbReference type="InterPro" id="IPR023576">
    <property type="entry name" value="UbiE/COQ5_MeTrFase_CS"/>
</dbReference>
<evidence type="ECO:0000313" key="6">
    <source>
        <dbReference type="EMBL" id="NYG97556.1"/>
    </source>
</evidence>
<dbReference type="PROSITE" id="PS51608">
    <property type="entry name" value="SAM_MT_UBIE"/>
    <property type="match status" value="1"/>
</dbReference>
<dbReference type="GO" id="GO:0009234">
    <property type="term" value="P:menaquinone biosynthetic process"/>
    <property type="evidence" value="ECO:0007669"/>
    <property type="project" value="UniProtKB-UniRule"/>
</dbReference>
<reference evidence="6 7" key="1">
    <citation type="submission" date="2020-07" db="EMBL/GenBank/DDBJ databases">
        <title>Sequencing the genomes of 1000 actinobacteria strains.</title>
        <authorList>
            <person name="Klenk H.-P."/>
        </authorList>
    </citation>
    <scope>NUCLEOTIDE SEQUENCE [LARGE SCALE GENOMIC DNA]</scope>
    <source>
        <strain evidence="6 7">DSM 23141</strain>
    </source>
</reference>
<dbReference type="RefSeq" id="WP_343046537.1">
    <property type="nucleotide sequence ID" value="NZ_JACBZY010000001.1"/>
</dbReference>
<feature type="binding site" evidence="4">
    <location>
        <position position="62"/>
    </location>
    <ligand>
        <name>S-adenosyl-L-methionine</name>
        <dbReference type="ChEBI" id="CHEBI:59789"/>
    </ligand>
</feature>
<dbReference type="PANTHER" id="PTHR43591:SF24">
    <property type="entry name" value="2-METHOXY-6-POLYPRENYL-1,4-BENZOQUINOL METHYLASE, MITOCHONDRIAL"/>
    <property type="match status" value="1"/>
</dbReference>
<evidence type="ECO:0000256" key="2">
    <source>
        <dbReference type="ARBA" id="ARBA00022679"/>
    </source>
</evidence>
<feature type="region of interest" description="Disordered" evidence="5">
    <location>
        <begin position="233"/>
        <end position="253"/>
    </location>
</feature>
<evidence type="ECO:0000256" key="5">
    <source>
        <dbReference type="SAM" id="MobiDB-lite"/>
    </source>
</evidence>
<proteinExistence type="inferred from homology"/>
<name>A0A852Y3S8_9MICO</name>
<dbReference type="Pfam" id="PF01209">
    <property type="entry name" value="Ubie_methyltran"/>
    <property type="match status" value="1"/>
</dbReference>
<evidence type="ECO:0000256" key="3">
    <source>
        <dbReference type="ARBA" id="ARBA00022691"/>
    </source>
</evidence>
<dbReference type="InterPro" id="IPR029063">
    <property type="entry name" value="SAM-dependent_MTases_sf"/>
</dbReference>
<dbReference type="EMBL" id="JACBZY010000001">
    <property type="protein sequence ID" value="NYG97556.1"/>
    <property type="molecule type" value="Genomic_DNA"/>
</dbReference>
<dbReference type="UniPathway" id="UPA00079">
    <property type="reaction ID" value="UER00169"/>
</dbReference>
<comment type="similarity">
    <text evidence="4">Belongs to the class I-like SAM-binding methyltransferase superfamily. MenG/UbiE family.</text>
</comment>
<keyword evidence="7" id="KW-1185">Reference proteome</keyword>
<keyword evidence="4" id="KW-0474">Menaquinone biosynthesis</keyword>
<comment type="catalytic activity">
    <reaction evidence="4">
        <text>a 2-demethylmenaquinol + S-adenosyl-L-methionine = a menaquinol + S-adenosyl-L-homocysteine + H(+)</text>
        <dbReference type="Rhea" id="RHEA:42640"/>
        <dbReference type="Rhea" id="RHEA-COMP:9539"/>
        <dbReference type="Rhea" id="RHEA-COMP:9563"/>
        <dbReference type="ChEBI" id="CHEBI:15378"/>
        <dbReference type="ChEBI" id="CHEBI:18151"/>
        <dbReference type="ChEBI" id="CHEBI:55437"/>
        <dbReference type="ChEBI" id="CHEBI:57856"/>
        <dbReference type="ChEBI" id="CHEBI:59789"/>
        <dbReference type="EC" id="2.1.1.163"/>
    </reaction>
</comment>
<dbReference type="PROSITE" id="PS01183">
    <property type="entry name" value="UBIE_1"/>
    <property type="match status" value="1"/>
</dbReference>
<dbReference type="GO" id="GO:0032259">
    <property type="term" value="P:methylation"/>
    <property type="evidence" value="ECO:0007669"/>
    <property type="project" value="UniProtKB-KW"/>
</dbReference>
<sequence>MSRADLSKNPDEVSGMFSKVAKGYDRTNALMSFGNDALWRVATQKAVDPKPGERILDIAAGTGTSSASFARTGATVIAADFSPGMIEEGRRRHPEIEFVEADATKLPFGDDEFDAVTISFGLRNVEHPEVALAEMYRVLKPGGRLVICEFSTPPLAIMRLGYDIYMKRFAPTIARLASSNPEAYLYLRESIEEWPDQGTLSGMIRGVGFTRVAYRNLTGGVVALHRGRKPVDPAVRASAARRRASRQRAGTES</sequence>
<dbReference type="HAMAP" id="MF_01813">
    <property type="entry name" value="MenG_UbiE_methyltr"/>
    <property type="match status" value="1"/>
</dbReference>
<dbReference type="AlphaFoldDB" id="A0A852Y3S8"/>
<organism evidence="6 7">
    <name type="scientific">Schumannella luteola</name>
    <dbReference type="NCBI Taxonomy" id="472059"/>
    <lineage>
        <taxon>Bacteria</taxon>
        <taxon>Bacillati</taxon>
        <taxon>Actinomycetota</taxon>
        <taxon>Actinomycetes</taxon>
        <taxon>Micrococcales</taxon>
        <taxon>Microbacteriaceae</taxon>
        <taxon>Schumannella</taxon>
    </lineage>
</organism>
<keyword evidence="2 4" id="KW-0808">Transferase</keyword>
<protein>
    <recommendedName>
        <fullName evidence="4">Demethylmenaquinone methyltransferase</fullName>
        <ecNumber evidence="4">2.1.1.163</ecNumber>
    </recommendedName>
</protein>
<dbReference type="GO" id="GO:0043770">
    <property type="term" value="F:demethylmenaquinone methyltransferase activity"/>
    <property type="evidence" value="ECO:0007669"/>
    <property type="project" value="UniProtKB-UniRule"/>
</dbReference>
<gene>
    <name evidence="4" type="primary">menG</name>
    <name evidence="6" type="ORF">BJ979_000182</name>
</gene>
<keyword evidence="3 4" id="KW-0949">S-adenosyl-L-methionine</keyword>
<evidence type="ECO:0000313" key="7">
    <source>
        <dbReference type="Proteomes" id="UP000553888"/>
    </source>
</evidence>
<feature type="binding site" evidence="4">
    <location>
        <position position="80"/>
    </location>
    <ligand>
        <name>S-adenosyl-L-methionine</name>
        <dbReference type="ChEBI" id="CHEBI:59789"/>
    </ligand>
</feature>
<dbReference type="CDD" id="cd02440">
    <property type="entry name" value="AdoMet_MTases"/>
    <property type="match status" value="1"/>
</dbReference>
<dbReference type="PANTHER" id="PTHR43591">
    <property type="entry name" value="METHYLTRANSFERASE"/>
    <property type="match status" value="1"/>
</dbReference>
<evidence type="ECO:0000256" key="4">
    <source>
        <dbReference type="HAMAP-Rule" id="MF_01813"/>
    </source>
</evidence>
<evidence type="ECO:0000256" key="1">
    <source>
        <dbReference type="ARBA" id="ARBA00022603"/>
    </source>
</evidence>
<dbReference type="Proteomes" id="UP000553888">
    <property type="component" value="Unassembled WGS sequence"/>
</dbReference>
<dbReference type="PROSITE" id="PS01184">
    <property type="entry name" value="UBIE_2"/>
    <property type="match status" value="1"/>
</dbReference>
<feature type="binding site" evidence="4">
    <location>
        <position position="119"/>
    </location>
    <ligand>
        <name>S-adenosyl-L-methionine</name>
        <dbReference type="ChEBI" id="CHEBI:59789"/>
    </ligand>
</feature>